<dbReference type="EMBL" id="BMLX01000002">
    <property type="protein sequence ID" value="GGP20436.1"/>
    <property type="molecule type" value="Genomic_DNA"/>
</dbReference>
<sequence>MFHLIWMFIVGIVVGLIARWIMPGAQGMGLFMTGILGIVGSFVGGFIARLFSKPPEGSPVHPVGIIMSVIGAIVVLWVVQMLQH</sequence>
<keyword evidence="9" id="KW-1185">Reference proteome</keyword>
<feature type="transmembrane region" description="Helical" evidence="7">
    <location>
        <begin position="29"/>
        <end position="48"/>
    </location>
</feature>
<evidence type="ECO:0000256" key="3">
    <source>
        <dbReference type="ARBA" id="ARBA00022475"/>
    </source>
</evidence>
<dbReference type="RefSeq" id="WP_188703684.1">
    <property type="nucleotide sequence ID" value="NZ_BMLX01000002.1"/>
</dbReference>
<reference evidence="9" key="1">
    <citation type="journal article" date="2019" name="Int. J. Syst. Evol. Microbiol.">
        <title>The Global Catalogue of Microorganisms (GCM) 10K type strain sequencing project: providing services to taxonomists for standard genome sequencing and annotation.</title>
        <authorList>
            <consortium name="The Broad Institute Genomics Platform"/>
            <consortium name="The Broad Institute Genome Sequencing Center for Infectious Disease"/>
            <person name="Wu L."/>
            <person name="Ma J."/>
        </authorList>
    </citation>
    <scope>NUCLEOTIDE SEQUENCE [LARGE SCALE GENOMIC DNA]</scope>
    <source>
        <strain evidence="9">CGMCC 1.8859</strain>
    </source>
</reference>
<dbReference type="PANTHER" id="PTHR33884">
    <property type="entry name" value="UPF0410 PROTEIN YMGE"/>
    <property type="match status" value="1"/>
</dbReference>
<feature type="transmembrane region" description="Helical" evidence="7">
    <location>
        <begin position="60"/>
        <end position="79"/>
    </location>
</feature>
<evidence type="ECO:0000256" key="6">
    <source>
        <dbReference type="ARBA" id="ARBA00023136"/>
    </source>
</evidence>
<accession>A0ABQ2P800</accession>
<feature type="transmembrane region" description="Helical" evidence="7">
    <location>
        <begin position="6"/>
        <end position="22"/>
    </location>
</feature>
<evidence type="ECO:0000313" key="9">
    <source>
        <dbReference type="Proteomes" id="UP000637267"/>
    </source>
</evidence>
<keyword evidence="5 7" id="KW-1133">Transmembrane helix</keyword>
<gene>
    <name evidence="8" type="ORF">GCM10010970_15210</name>
</gene>
<dbReference type="InterPro" id="IPR007341">
    <property type="entry name" value="Transgly_assoc"/>
</dbReference>
<dbReference type="PANTHER" id="PTHR33884:SF3">
    <property type="entry name" value="UPF0410 PROTEIN YMGE"/>
    <property type="match status" value="1"/>
</dbReference>
<dbReference type="Pfam" id="PF04226">
    <property type="entry name" value="Transgly_assoc"/>
    <property type="match status" value="1"/>
</dbReference>
<name>A0ABQ2P800_9NEIS</name>
<keyword evidence="3" id="KW-1003">Cell membrane</keyword>
<keyword evidence="4 7" id="KW-0812">Transmembrane</keyword>
<evidence type="ECO:0000256" key="1">
    <source>
        <dbReference type="ARBA" id="ARBA00004651"/>
    </source>
</evidence>
<organism evidence="8 9">
    <name type="scientific">Silvimonas iriomotensis</name>
    <dbReference type="NCBI Taxonomy" id="449662"/>
    <lineage>
        <taxon>Bacteria</taxon>
        <taxon>Pseudomonadati</taxon>
        <taxon>Pseudomonadota</taxon>
        <taxon>Betaproteobacteria</taxon>
        <taxon>Neisseriales</taxon>
        <taxon>Chitinibacteraceae</taxon>
        <taxon>Silvimonas</taxon>
    </lineage>
</organism>
<evidence type="ECO:0000313" key="8">
    <source>
        <dbReference type="EMBL" id="GGP20436.1"/>
    </source>
</evidence>
<comment type="subcellular location">
    <subcellularLocation>
        <location evidence="1">Cell membrane</location>
        <topology evidence="1">Multi-pass membrane protein</topology>
    </subcellularLocation>
</comment>
<evidence type="ECO:0000256" key="2">
    <source>
        <dbReference type="ARBA" id="ARBA00011006"/>
    </source>
</evidence>
<keyword evidence="6 7" id="KW-0472">Membrane</keyword>
<proteinExistence type="inferred from homology"/>
<evidence type="ECO:0000256" key="4">
    <source>
        <dbReference type="ARBA" id="ARBA00022692"/>
    </source>
</evidence>
<dbReference type="Proteomes" id="UP000637267">
    <property type="component" value="Unassembled WGS sequence"/>
</dbReference>
<evidence type="ECO:0000256" key="7">
    <source>
        <dbReference type="SAM" id="Phobius"/>
    </source>
</evidence>
<comment type="similarity">
    <text evidence="2">Belongs to the UPF0410 family.</text>
</comment>
<comment type="caution">
    <text evidence="8">The sequence shown here is derived from an EMBL/GenBank/DDBJ whole genome shotgun (WGS) entry which is preliminary data.</text>
</comment>
<protein>
    <submittedName>
        <fullName evidence="8">Transglycosylase</fullName>
    </submittedName>
</protein>
<evidence type="ECO:0000256" key="5">
    <source>
        <dbReference type="ARBA" id="ARBA00022989"/>
    </source>
</evidence>